<dbReference type="InterPro" id="IPR000905">
    <property type="entry name" value="Gcp-like_dom"/>
</dbReference>
<evidence type="ECO:0000256" key="1">
    <source>
        <dbReference type="SAM" id="MobiDB-lite"/>
    </source>
</evidence>
<dbReference type="AlphaFoldDB" id="A0A381PB45"/>
<protein>
    <recommendedName>
        <fullName evidence="2">Gcp-like domain-containing protein</fullName>
    </recommendedName>
</protein>
<gene>
    <name evidence="3" type="ORF">METZ01_LOCUS15577</name>
</gene>
<evidence type="ECO:0000259" key="2">
    <source>
        <dbReference type="Pfam" id="PF00814"/>
    </source>
</evidence>
<dbReference type="Gene3D" id="3.30.420.40">
    <property type="match status" value="1"/>
</dbReference>
<dbReference type="EMBL" id="UINC01000888">
    <property type="protein sequence ID" value="SUZ62723.1"/>
    <property type="molecule type" value="Genomic_DNA"/>
</dbReference>
<feature type="domain" description="Gcp-like" evidence="2">
    <location>
        <begin position="33"/>
        <end position="106"/>
    </location>
</feature>
<dbReference type="NCBIfam" id="TIGR03725">
    <property type="entry name" value="T6A_YeaZ"/>
    <property type="match status" value="1"/>
</dbReference>
<feature type="region of interest" description="Disordered" evidence="1">
    <location>
        <begin position="113"/>
        <end position="132"/>
    </location>
</feature>
<evidence type="ECO:0000313" key="3">
    <source>
        <dbReference type="EMBL" id="SUZ62723.1"/>
    </source>
</evidence>
<feature type="compositionally biased region" description="Gly residues" evidence="1">
    <location>
        <begin position="113"/>
        <end position="122"/>
    </location>
</feature>
<dbReference type="CDD" id="cd24032">
    <property type="entry name" value="ASKHA_NBD_TsaB"/>
    <property type="match status" value="1"/>
</dbReference>
<organism evidence="3">
    <name type="scientific">marine metagenome</name>
    <dbReference type="NCBI Taxonomy" id="408172"/>
    <lineage>
        <taxon>unclassified sequences</taxon>
        <taxon>metagenomes</taxon>
        <taxon>ecological metagenomes</taxon>
    </lineage>
</organism>
<dbReference type="GO" id="GO:0002949">
    <property type="term" value="P:tRNA threonylcarbamoyladenosine modification"/>
    <property type="evidence" value="ECO:0007669"/>
    <property type="project" value="InterPro"/>
</dbReference>
<dbReference type="InterPro" id="IPR043129">
    <property type="entry name" value="ATPase_NBD"/>
</dbReference>
<accession>A0A381PB45</accession>
<name>A0A381PB45_9ZZZZ</name>
<reference evidence="3" key="1">
    <citation type="submission" date="2018-05" db="EMBL/GenBank/DDBJ databases">
        <authorList>
            <person name="Lanie J.A."/>
            <person name="Ng W.-L."/>
            <person name="Kazmierczak K.M."/>
            <person name="Andrzejewski T.M."/>
            <person name="Davidsen T.M."/>
            <person name="Wayne K.J."/>
            <person name="Tettelin H."/>
            <person name="Glass J.I."/>
            <person name="Rusch D."/>
            <person name="Podicherti R."/>
            <person name="Tsui H.-C.T."/>
            <person name="Winkler M.E."/>
        </authorList>
    </citation>
    <scope>NUCLEOTIDE SEQUENCE</scope>
</reference>
<sequence length="264" mass="27017">MYLALDTSTPLGSVCVGVGSRVVARRVIDGQGSHSSDLIPAIGGVLQEAGADLSELAGLVVGAGPGSFTGVRVAAATAKGLAHALDIPLWAVSSLEAGAAAVDVYEVELPAGDGGGHGGGGRQVSHPSWGQRPVLSEEERAWPRYVLFDARGDRVYGACYRSTGSGFEVLIPPHSTTIGAVLSENLPISVFAGDGAQRHEDEIRGAGFELLPAPYGMPTAAGLLGAVAGSPPREPVEDVARWEPEYLRSSSAQRITSSHAGSDA</sequence>
<proteinExistence type="predicted"/>
<dbReference type="InterPro" id="IPR022496">
    <property type="entry name" value="T6A_TsaB"/>
</dbReference>
<dbReference type="SUPFAM" id="SSF53067">
    <property type="entry name" value="Actin-like ATPase domain"/>
    <property type="match status" value="2"/>
</dbReference>
<dbReference type="Pfam" id="PF00814">
    <property type="entry name" value="TsaD"/>
    <property type="match status" value="1"/>
</dbReference>